<dbReference type="SUPFAM" id="SSF53850">
    <property type="entry name" value="Periplasmic binding protein-like II"/>
    <property type="match status" value="1"/>
</dbReference>
<dbReference type="Pfam" id="PF03466">
    <property type="entry name" value="LysR_substrate"/>
    <property type="match status" value="1"/>
</dbReference>
<dbReference type="PANTHER" id="PTHR30537:SF5">
    <property type="entry name" value="HTH-TYPE TRANSCRIPTIONAL ACTIVATOR TTDR-RELATED"/>
    <property type="match status" value="1"/>
</dbReference>
<dbReference type="RefSeq" id="WP_016415991.1">
    <property type="nucleotide sequence ID" value="NZ_KE332388.1"/>
</dbReference>
<dbReference type="PRINTS" id="PR00039">
    <property type="entry name" value="HTHLYSR"/>
</dbReference>
<keyword evidence="3" id="KW-0238">DNA-binding</keyword>
<keyword evidence="7" id="KW-1185">Reference proteome</keyword>
<dbReference type="InterPro" id="IPR036390">
    <property type="entry name" value="WH_DNA-bd_sf"/>
</dbReference>
<accession>S2L5R6</accession>
<proteinExistence type="inferred from homology"/>
<dbReference type="FunFam" id="1.10.10.10:FF:000001">
    <property type="entry name" value="LysR family transcriptional regulator"/>
    <property type="match status" value="1"/>
</dbReference>
<dbReference type="InterPro" id="IPR000847">
    <property type="entry name" value="LysR_HTH_N"/>
</dbReference>
<dbReference type="eggNOG" id="COG0583">
    <property type="taxonomic scope" value="Bacteria"/>
</dbReference>
<evidence type="ECO:0000313" key="6">
    <source>
        <dbReference type="EMBL" id="EPC03069.1"/>
    </source>
</evidence>
<dbReference type="Gene3D" id="1.10.10.10">
    <property type="entry name" value="Winged helix-like DNA-binding domain superfamily/Winged helix DNA-binding domain"/>
    <property type="match status" value="1"/>
</dbReference>
<dbReference type="GO" id="GO:0006351">
    <property type="term" value="P:DNA-templated transcription"/>
    <property type="evidence" value="ECO:0007669"/>
    <property type="project" value="TreeGrafter"/>
</dbReference>
<dbReference type="InterPro" id="IPR005119">
    <property type="entry name" value="LysR_subst-bd"/>
</dbReference>
<protein>
    <recommendedName>
        <fullName evidence="5">HTH lysR-type domain-containing protein</fullName>
    </recommendedName>
</protein>
<evidence type="ECO:0000256" key="2">
    <source>
        <dbReference type="ARBA" id="ARBA00023015"/>
    </source>
</evidence>
<dbReference type="GO" id="GO:0043565">
    <property type="term" value="F:sequence-specific DNA binding"/>
    <property type="evidence" value="ECO:0007669"/>
    <property type="project" value="TreeGrafter"/>
</dbReference>
<dbReference type="PATRIC" id="fig|1121939.11.peg.1493"/>
<keyword evidence="4" id="KW-0804">Transcription</keyword>
<dbReference type="InterPro" id="IPR058163">
    <property type="entry name" value="LysR-type_TF_proteobact-type"/>
</dbReference>
<keyword evidence="2" id="KW-0805">Transcription regulation</keyword>
<comment type="similarity">
    <text evidence="1">Belongs to the LysR transcriptional regulatory family.</text>
</comment>
<gene>
    <name evidence="6" type="ORF">L861_22430</name>
</gene>
<dbReference type="SUPFAM" id="SSF46785">
    <property type="entry name" value="Winged helix' DNA-binding domain"/>
    <property type="match status" value="1"/>
</dbReference>
<evidence type="ECO:0000259" key="5">
    <source>
        <dbReference type="PROSITE" id="PS50931"/>
    </source>
</evidence>
<evidence type="ECO:0000256" key="4">
    <source>
        <dbReference type="ARBA" id="ARBA00023163"/>
    </source>
</evidence>
<evidence type="ECO:0000313" key="7">
    <source>
        <dbReference type="Proteomes" id="UP000014463"/>
    </source>
</evidence>
<dbReference type="PROSITE" id="PS50931">
    <property type="entry name" value="HTH_LYSR"/>
    <property type="match status" value="1"/>
</dbReference>
<dbReference type="Pfam" id="PF00126">
    <property type="entry name" value="HTH_1"/>
    <property type="match status" value="1"/>
</dbReference>
<dbReference type="Gene3D" id="3.40.190.290">
    <property type="match status" value="1"/>
</dbReference>
<dbReference type="FunFam" id="3.40.190.290:FF:000001">
    <property type="entry name" value="Transcriptional regulator, LysR family"/>
    <property type="match status" value="1"/>
</dbReference>
<dbReference type="GO" id="GO:0003700">
    <property type="term" value="F:DNA-binding transcription factor activity"/>
    <property type="evidence" value="ECO:0007669"/>
    <property type="project" value="InterPro"/>
</dbReference>
<evidence type="ECO:0000256" key="1">
    <source>
        <dbReference type="ARBA" id="ARBA00009437"/>
    </source>
</evidence>
<reference evidence="6 7" key="1">
    <citation type="journal article" date="2013" name="Genome Announc.">
        <title>Draft genome sequence of the moderately halophilic gammaproteobacterium Halomonas anticariensis FP35.</title>
        <authorList>
            <person name="Tahrioui A."/>
            <person name="Quesada E."/>
            <person name="Llamas I."/>
        </authorList>
    </citation>
    <scope>NUCLEOTIDE SEQUENCE [LARGE SCALE GENOMIC DNA]</scope>
    <source>
        <strain evidence="7">DSM 16096 / CECT 5854 / LMG 22089 / FP35</strain>
    </source>
</reference>
<dbReference type="STRING" id="1121939.L861_22430"/>
<name>S2L5R6_LITA3</name>
<dbReference type="AlphaFoldDB" id="S2L5R6"/>
<feature type="domain" description="HTH lysR-type" evidence="5">
    <location>
        <begin position="3"/>
        <end position="60"/>
    </location>
</feature>
<comment type="caution">
    <text evidence="6">The sequence shown here is derived from an EMBL/GenBank/DDBJ whole genome shotgun (WGS) entry which is preliminary data.</text>
</comment>
<dbReference type="PANTHER" id="PTHR30537">
    <property type="entry name" value="HTH-TYPE TRANSCRIPTIONAL REGULATOR"/>
    <property type="match status" value="1"/>
</dbReference>
<sequence>MLPESSALATFALVVETGNFTRAAERLGVSKSVVTRRISALEASLNVKLFNRTTHHVTPTDIALAFYERTRRILDDLDEAVDAVTSASAEPRGLVRMAAPLAFTTMHVMPAVATLLEQHPRFEVQVEQDDRYLDLVAEGFDMAIRIGALKDSTLVARRLAPIRRLVVCSPEYANRHGIPATPQELHAHDCLIYTNATPAEQWRFLVDGKWESIRTKGRFKGNNAEMLRDAALRGLGLAALPAFIVGKEVDRGDLQAVLLDYPLKDSTLYAVYPPTRRLATKVRTVVDFFAERFAGQPYWEPQILHNRHESDRRRS</sequence>
<dbReference type="CDD" id="cd08422">
    <property type="entry name" value="PBP2_CrgA_like"/>
    <property type="match status" value="1"/>
</dbReference>
<dbReference type="Proteomes" id="UP000014463">
    <property type="component" value="Unassembled WGS sequence"/>
</dbReference>
<evidence type="ECO:0000256" key="3">
    <source>
        <dbReference type="ARBA" id="ARBA00023125"/>
    </source>
</evidence>
<organism evidence="6 7">
    <name type="scientific">Litchfieldella anticariensis (strain DSM 16096 / CECT 5854 / CIP 108499 / LMG 22089 / FP35)</name>
    <name type="common">Halomonas anticariensis</name>
    <dbReference type="NCBI Taxonomy" id="1121939"/>
    <lineage>
        <taxon>Bacteria</taxon>
        <taxon>Pseudomonadati</taxon>
        <taxon>Pseudomonadota</taxon>
        <taxon>Gammaproteobacteria</taxon>
        <taxon>Oceanospirillales</taxon>
        <taxon>Halomonadaceae</taxon>
        <taxon>Litchfieldella</taxon>
    </lineage>
</organism>
<dbReference type="EMBL" id="ASTJ01000022">
    <property type="protein sequence ID" value="EPC03069.1"/>
    <property type="molecule type" value="Genomic_DNA"/>
</dbReference>
<dbReference type="InterPro" id="IPR036388">
    <property type="entry name" value="WH-like_DNA-bd_sf"/>
</dbReference>